<dbReference type="InterPro" id="IPR012132">
    <property type="entry name" value="GMC_OxRdtase"/>
</dbReference>
<dbReference type="PANTHER" id="PTHR11552:SF210">
    <property type="entry name" value="GLUCOSE-METHANOL-CHOLINE OXIDOREDUCTASE N-TERMINAL DOMAIN-CONTAINING PROTEIN-RELATED"/>
    <property type="match status" value="1"/>
</dbReference>
<name>A0A6A6D471_ZASCE</name>
<dbReference type="Pfam" id="PF00732">
    <property type="entry name" value="GMC_oxred_N"/>
    <property type="match status" value="1"/>
</dbReference>
<evidence type="ECO:0000313" key="5">
    <source>
        <dbReference type="Proteomes" id="UP000799537"/>
    </source>
</evidence>
<dbReference type="Proteomes" id="UP000799537">
    <property type="component" value="Unassembled WGS sequence"/>
</dbReference>
<feature type="binding site" evidence="2">
    <location>
        <position position="238"/>
    </location>
    <ligand>
        <name>FAD</name>
        <dbReference type="ChEBI" id="CHEBI:57692"/>
    </ligand>
</feature>
<evidence type="ECO:0000256" key="2">
    <source>
        <dbReference type="PIRSR" id="PIRSR000137-2"/>
    </source>
</evidence>
<dbReference type="OrthoDB" id="269227at2759"/>
<evidence type="ECO:0000256" key="1">
    <source>
        <dbReference type="ARBA" id="ARBA00010790"/>
    </source>
</evidence>
<dbReference type="InterPro" id="IPR036188">
    <property type="entry name" value="FAD/NAD-bd_sf"/>
</dbReference>
<dbReference type="Gene3D" id="3.30.560.10">
    <property type="entry name" value="Glucose Oxidase, domain 3"/>
    <property type="match status" value="1"/>
</dbReference>
<organism evidence="4 5">
    <name type="scientific">Zasmidium cellare ATCC 36951</name>
    <dbReference type="NCBI Taxonomy" id="1080233"/>
    <lineage>
        <taxon>Eukaryota</taxon>
        <taxon>Fungi</taxon>
        <taxon>Dikarya</taxon>
        <taxon>Ascomycota</taxon>
        <taxon>Pezizomycotina</taxon>
        <taxon>Dothideomycetes</taxon>
        <taxon>Dothideomycetidae</taxon>
        <taxon>Mycosphaerellales</taxon>
        <taxon>Mycosphaerellaceae</taxon>
        <taxon>Zasmidium</taxon>
    </lineage>
</organism>
<dbReference type="AlphaFoldDB" id="A0A6A6D471"/>
<dbReference type="PANTHER" id="PTHR11552">
    <property type="entry name" value="GLUCOSE-METHANOL-CHOLINE GMC OXIDOREDUCTASE"/>
    <property type="match status" value="1"/>
</dbReference>
<gene>
    <name evidence="4" type="ORF">M409DRAFT_17106</name>
</gene>
<dbReference type="Gene3D" id="3.50.50.60">
    <property type="entry name" value="FAD/NAD(P)-binding domain"/>
    <property type="match status" value="1"/>
</dbReference>
<keyword evidence="5" id="KW-1185">Reference proteome</keyword>
<dbReference type="GeneID" id="54557185"/>
<dbReference type="EMBL" id="ML993580">
    <property type="protein sequence ID" value="KAF2173160.1"/>
    <property type="molecule type" value="Genomic_DNA"/>
</dbReference>
<evidence type="ECO:0000259" key="3">
    <source>
        <dbReference type="PROSITE" id="PS00624"/>
    </source>
</evidence>
<dbReference type="PROSITE" id="PS00624">
    <property type="entry name" value="GMC_OXRED_2"/>
    <property type="match status" value="1"/>
</dbReference>
<dbReference type="PIRSF" id="PIRSF000137">
    <property type="entry name" value="Alcohol_oxidase"/>
    <property type="match status" value="1"/>
</dbReference>
<protein>
    <submittedName>
        <fullName evidence="4">GMC oxidoreductase</fullName>
    </submittedName>
</protein>
<dbReference type="SUPFAM" id="SSF51905">
    <property type="entry name" value="FAD/NAD(P)-binding domain"/>
    <property type="match status" value="1"/>
</dbReference>
<feature type="domain" description="Glucose-methanol-choline oxidoreductase N-terminal" evidence="3">
    <location>
        <begin position="278"/>
        <end position="292"/>
    </location>
</feature>
<dbReference type="GO" id="GO:0050660">
    <property type="term" value="F:flavin adenine dinucleotide binding"/>
    <property type="evidence" value="ECO:0007669"/>
    <property type="project" value="InterPro"/>
</dbReference>
<keyword evidence="2" id="KW-0274">FAD</keyword>
<accession>A0A6A6D471</accession>
<comment type="cofactor">
    <cofactor evidence="2">
        <name>FAD</name>
        <dbReference type="ChEBI" id="CHEBI:57692"/>
    </cofactor>
</comment>
<reference evidence="4" key="1">
    <citation type="journal article" date="2020" name="Stud. Mycol.">
        <title>101 Dothideomycetes genomes: a test case for predicting lifestyles and emergence of pathogens.</title>
        <authorList>
            <person name="Haridas S."/>
            <person name="Albert R."/>
            <person name="Binder M."/>
            <person name="Bloem J."/>
            <person name="Labutti K."/>
            <person name="Salamov A."/>
            <person name="Andreopoulos B."/>
            <person name="Baker S."/>
            <person name="Barry K."/>
            <person name="Bills G."/>
            <person name="Bluhm B."/>
            <person name="Cannon C."/>
            <person name="Castanera R."/>
            <person name="Culley D."/>
            <person name="Daum C."/>
            <person name="Ezra D."/>
            <person name="Gonzalez J."/>
            <person name="Henrissat B."/>
            <person name="Kuo A."/>
            <person name="Liang C."/>
            <person name="Lipzen A."/>
            <person name="Lutzoni F."/>
            <person name="Magnuson J."/>
            <person name="Mondo S."/>
            <person name="Nolan M."/>
            <person name="Ohm R."/>
            <person name="Pangilinan J."/>
            <person name="Park H.-J."/>
            <person name="Ramirez L."/>
            <person name="Alfaro M."/>
            <person name="Sun H."/>
            <person name="Tritt A."/>
            <person name="Yoshinaga Y."/>
            <person name="Zwiers L.-H."/>
            <person name="Turgeon B."/>
            <person name="Goodwin S."/>
            <person name="Spatafora J."/>
            <person name="Crous P."/>
            <person name="Grigoriev I."/>
        </authorList>
    </citation>
    <scope>NUCLEOTIDE SEQUENCE</scope>
    <source>
        <strain evidence="4">ATCC 36951</strain>
    </source>
</reference>
<keyword evidence="2" id="KW-0285">Flavoprotein</keyword>
<dbReference type="InterPro" id="IPR000172">
    <property type="entry name" value="GMC_OxRdtase_N"/>
</dbReference>
<dbReference type="InterPro" id="IPR007867">
    <property type="entry name" value="GMC_OxRtase_C"/>
</dbReference>
<dbReference type="RefSeq" id="XP_033674049.1">
    <property type="nucleotide sequence ID" value="XM_033803913.1"/>
</dbReference>
<evidence type="ECO:0000313" key="4">
    <source>
        <dbReference type="EMBL" id="KAF2173160.1"/>
    </source>
</evidence>
<comment type="similarity">
    <text evidence="1">Belongs to the GMC oxidoreductase family.</text>
</comment>
<dbReference type="GO" id="GO:0016614">
    <property type="term" value="F:oxidoreductase activity, acting on CH-OH group of donors"/>
    <property type="evidence" value="ECO:0007669"/>
    <property type="project" value="InterPro"/>
</dbReference>
<dbReference type="SUPFAM" id="SSF54373">
    <property type="entry name" value="FAD-linked reductases, C-terminal domain"/>
    <property type="match status" value="1"/>
</dbReference>
<dbReference type="Pfam" id="PF05199">
    <property type="entry name" value="GMC_oxred_C"/>
    <property type="match status" value="1"/>
</dbReference>
<proteinExistence type="inferred from homology"/>
<dbReference type="PROSITE" id="PS51257">
    <property type="entry name" value="PROKAR_LIPOPROTEIN"/>
    <property type="match status" value="1"/>
</dbReference>
<sequence length="616" mass="66789">MSKLLKQASFDVIICGGGTAACVLAARLTEDPNVSVLILEAGEDANNDPRITTPALFPSLYDDPQRDWQLLSEPSPGLHDRKLHHPRGKCIGGSSAINLMAMVYPSKTGLDTWAELGNPGWDWKSMAPYFRKFQTHIKPPKDVEQALGIDYLDGEFTGTDGPIKASFPQTLDPLQKAWIDSWKNLQRRGNPIDGVGNGGFAVPASIDVKTGKRSFAGTEYYEPVKGRPNLQTLTGALVERVELDGSSPGAVKATGVVFSVDGKQHVAKADKEVIVSAGTFGSPQILELSGIGSAELCKSLGIENVIDNPNIGENLQDHLMAGPSWEVKDRVQTADQFRDPSVIQKALQQYQETSSGPLANGGGHQFAYCPLVDFITPEPKETLTQLLDKHLPPPTSPSSPPKYAAEELHNAYIRKIISSPDETPLAICMILVQFHGHLEPVKDKMSLLAPDNYITCVTQLSHPFSRGSSHISSANISAKPTIRPNYLSHPLDAEILGRGILQCEALASVEPLRSFLKPDGKRLPEGRRIDSLEEAIEFGRACATSNYHPCGTCAMMPVELGGVVNERLVVHGTTNLRVCDASVFPIEPRGNIMTTVYATAEKGADLIREDLKKVRG</sequence>